<dbReference type="InterPro" id="IPR010619">
    <property type="entry name" value="ThrE-like_N"/>
</dbReference>
<feature type="transmembrane region" description="Helical" evidence="8">
    <location>
        <begin position="295"/>
        <end position="318"/>
    </location>
</feature>
<evidence type="ECO:0000256" key="3">
    <source>
        <dbReference type="ARBA" id="ARBA00022692"/>
    </source>
</evidence>
<feature type="compositionally biased region" description="Low complexity" evidence="7">
    <location>
        <begin position="14"/>
        <end position="45"/>
    </location>
</feature>
<comment type="similarity">
    <text evidence="6">Belongs to the ThrE exporter (TC 2.A.79) family.</text>
</comment>
<dbReference type="AlphaFoldDB" id="A0A8J2TV89"/>
<feature type="transmembrane region" description="Helical" evidence="8">
    <location>
        <begin position="427"/>
        <end position="444"/>
    </location>
</feature>
<comment type="subcellular location">
    <subcellularLocation>
        <location evidence="1">Cell membrane</location>
        <topology evidence="1">Multi-pass membrane protein</topology>
    </subcellularLocation>
</comment>
<keyword evidence="4 8" id="KW-1133">Transmembrane helix</keyword>
<feature type="domain" description="Threonine/Serine exporter ThrE" evidence="10">
    <location>
        <begin position="408"/>
        <end position="533"/>
    </location>
</feature>
<sequence>MSQDEPASARPYQGGAVPGEPVAPGRPDVVADGAADTVPVPAVPAKASNRKPPSGRRRGAQGAPRPGAQPGRAQNVALVAAAAQTRRAERIARRAVTRLVVNNEPATDPLPVVETLRGTPYSRPVEAQEPDGERARQILHFAVELGKMMLRAGAGTADVESTVAAACAACGLKRAQVDLTYQSLIVHHTTADGHPITVMGINRGESLNFARLRAVHALVSDLVDGHLEFEDAQARLDAIKAQRKPFSNGIVSLAWGVLAAGLIILIGGSWVSVTLGALTTIFADRMGRILAKTGMPFFFIAFLATCASMLVAMTAFQLELISRPQYMVAAGIVVMLPTMTLLSAVQDALTNFPLTAAGRMVQVMMIFGALISGVAVGLMIGAAFGMREIEVIVGGRETGVLTVLVGVLCSGVVAAAGGVAQQVSKRLLLPAALVGILGYLALTAMSELRVGNILTTLVASTVVGLVARPLALRMGAPPIVLIIPGIFPLLQGLAIFAGAYELVTGEASLATAGANLVAAVLANAAIGVGAVFGNFLAQPLRKRRKSPGDRARTLSS</sequence>
<protein>
    <recommendedName>
        <fullName evidence="13">Threonine/serine exporter family protein</fullName>
    </recommendedName>
</protein>
<feature type="transmembrane region" description="Helical" evidence="8">
    <location>
        <begin position="253"/>
        <end position="283"/>
    </location>
</feature>
<dbReference type="EMBL" id="BMFY01000001">
    <property type="protein sequence ID" value="GGA03417.1"/>
    <property type="molecule type" value="Genomic_DNA"/>
</dbReference>
<evidence type="ECO:0000259" key="10">
    <source>
        <dbReference type="Pfam" id="PF12821"/>
    </source>
</evidence>
<evidence type="ECO:0000256" key="5">
    <source>
        <dbReference type="ARBA" id="ARBA00023136"/>
    </source>
</evidence>
<reference evidence="11" key="2">
    <citation type="submission" date="2020-09" db="EMBL/GenBank/DDBJ databases">
        <authorList>
            <person name="Sun Q."/>
            <person name="Zhou Y."/>
        </authorList>
    </citation>
    <scope>NUCLEOTIDE SEQUENCE</scope>
    <source>
        <strain evidence="11">CGMCC 1.12785</strain>
    </source>
</reference>
<dbReference type="InterPro" id="IPR050539">
    <property type="entry name" value="ThrE_Dicarb/AminoAcid_Exp"/>
</dbReference>
<comment type="caution">
    <text evidence="11">The sequence shown here is derived from an EMBL/GenBank/DDBJ whole genome shotgun (WGS) entry which is preliminary data.</text>
</comment>
<dbReference type="InterPro" id="IPR024528">
    <property type="entry name" value="ThrE_2"/>
</dbReference>
<evidence type="ECO:0000256" key="1">
    <source>
        <dbReference type="ARBA" id="ARBA00004651"/>
    </source>
</evidence>
<evidence type="ECO:0000256" key="7">
    <source>
        <dbReference type="SAM" id="MobiDB-lite"/>
    </source>
</evidence>
<dbReference type="Proteomes" id="UP000616114">
    <property type="component" value="Unassembled WGS sequence"/>
</dbReference>
<keyword evidence="5 8" id="KW-0472">Membrane</keyword>
<evidence type="ECO:0000259" key="9">
    <source>
        <dbReference type="Pfam" id="PF06738"/>
    </source>
</evidence>
<evidence type="ECO:0000313" key="11">
    <source>
        <dbReference type="EMBL" id="GGA03417.1"/>
    </source>
</evidence>
<feature type="transmembrane region" description="Helical" evidence="8">
    <location>
        <begin position="450"/>
        <end position="467"/>
    </location>
</feature>
<feature type="domain" description="Threonine/serine exporter-like N-terminal" evidence="9">
    <location>
        <begin position="140"/>
        <end position="380"/>
    </location>
</feature>
<evidence type="ECO:0000313" key="12">
    <source>
        <dbReference type="Proteomes" id="UP000616114"/>
    </source>
</evidence>
<dbReference type="PANTHER" id="PTHR34390:SF2">
    <property type="entry name" value="SUCCINATE TRANSPORTER SUBUNIT YJJP-RELATED"/>
    <property type="match status" value="1"/>
</dbReference>
<keyword evidence="2" id="KW-1003">Cell membrane</keyword>
<accession>A0A8J2TV89</accession>
<dbReference type="Pfam" id="PF12821">
    <property type="entry name" value="ThrE_2"/>
    <property type="match status" value="1"/>
</dbReference>
<evidence type="ECO:0000256" key="6">
    <source>
        <dbReference type="ARBA" id="ARBA00034125"/>
    </source>
</evidence>
<name>A0A8J2TV89_9MICO</name>
<feature type="region of interest" description="Disordered" evidence="7">
    <location>
        <begin position="1"/>
        <end position="73"/>
    </location>
</feature>
<feature type="transmembrane region" description="Helical" evidence="8">
    <location>
        <begin position="398"/>
        <end position="420"/>
    </location>
</feature>
<proteinExistence type="inferred from homology"/>
<reference evidence="11" key="1">
    <citation type="journal article" date="2014" name="Int. J. Syst. Evol. Microbiol.">
        <title>Complete genome sequence of Corynebacterium casei LMG S-19264T (=DSM 44701T), isolated from a smear-ripened cheese.</title>
        <authorList>
            <consortium name="US DOE Joint Genome Institute (JGI-PGF)"/>
            <person name="Walter F."/>
            <person name="Albersmeier A."/>
            <person name="Kalinowski J."/>
            <person name="Ruckert C."/>
        </authorList>
    </citation>
    <scope>NUCLEOTIDE SEQUENCE</scope>
    <source>
        <strain evidence="11">CGMCC 1.12785</strain>
    </source>
</reference>
<evidence type="ECO:0008006" key="13">
    <source>
        <dbReference type="Google" id="ProtNLM"/>
    </source>
</evidence>
<organism evidence="11 12">
    <name type="scientific">Sediminivirga luteola</name>
    <dbReference type="NCBI Taxonomy" id="1774748"/>
    <lineage>
        <taxon>Bacteria</taxon>
        <taxon>Bacillati</taxon>
        <taxon>Actinomycetota</taxon>
        <taxon>Actinomycetes</taxon>
        <taxon>Micrococcales</taxon>
        <taxon>Brevibacteriaceae</taxon>
        <taxon>Sediminivirga</taxon>
    </lineage>
</organism>
<evidence type="ECO:0000256" key="2">
    <source>
        <dbReference type="ARBA" id="ARBA00022475"/>
    </source>
</evidence>
<keyword evidence="3 8" id="KW-0812">Transmembrane</keyword>
<feature type="transmembrane region" description="Helical" evidence="8">
    <location>
        <begin position="324"/>
        <end position="345"/>
    </location>
</feature>
<evidence type="ECO:0000256" key="4">
    <source>
        <dbReference type="ARBA" id="ARBA00022989"/>
    </source>
</evidence>
<dbReference type="GO" id="GO:0005886">
    <property type="term" value="C:plasma membrane"/>
    <property type="evidence" value="ECO:0007669"/>
    <property type="project" value="UniProtKB-SubCell"/>
</dbReference>
<feature type="transmembrane region" description="Helical" evidence="8">
    <location>
        <begin position="512"/>
        <end position="537"/>
    </location>
</feature>
<gene>
    <name evidence="11" type="ORF">GCM10011333_02670</name>
</gene>
<feature type="compositionally biased region" description="Low complexity" evidence="7">
    <location>
        <begin position="60"/>
        <end position="73"/>
    </location>
</feature>
<dbReference type="PANTHER" id="PTHR34390">
    <property type="entry name" value="UPF0442 PROTEIN YJJB-RELATED"/>
    <property type="match status" value="1"/>
</dbReference>
<feature type="transmembrane region" description="Helical" evidence="8">
    <location>
        <begin position="479"/>
        <end position="500"/>
    </location>
</feature>
<dbReference type="RefSeq" id="WP_188549108.1">
    <property type="nucleotide sequence ID" value="NZ_BMFY01000001.1"/>
</dbReference>
<evidence type="ECO:0000256" key="8">
    <source>
        <dbReference type="SAM" id="Phobius"/>
    </source>
</evidence>
<dbReference type="GO" id="GO:0022857">
    <property type="term" value="F:transmembrane transporter activity"/>
    <property type="evidence" value="ECO:0007669"/>
    <property type="project" value="InterPro"/>
</dbReference>
<feature type="transmembrane region" description="Helical" evidence="8">
    <location>
        <begin position="366"/>
        <end position="386"/>
    </location>
</feature>
<keyword evidence="12" id="KW-1185">Reference proteome</keyword>
<dbReference type="Pfam" id="PF06738">
    <property type="entry name" value="ThrE"/>
    <property type="match status" value="1"/>
</dbReference>
<dbReference type="GO" id="GO:0015744">
    <property type="term" value="P:succinate transport"/>
    <property type="evidence" value="ECO:0007669"/>
    <property type="project" value="TreeGrafter"/>
</dbReference>